<dbReference type="Gene3D" id="3.40.50.1820">
    <property type="entry name" value="alpha/beta hydrolase"/>
    <property type="match status" value="1"/>
</dbReference>
<keyword evidence="2" id="KW-0378">Hydrolase</keyword>
<keyword evidence="1" id="KW-0732">Signal</keyword>
<feature type="chain" id="PRO_5039263301" evidence="1">
    <location>
        <begin position="20"/>
        <end position="262"/>
    </location>
</feature>
<name>A0A9D7FG41_9RHOO</name>
<proteinExistence type="predicted"/>
<gene>
    <name evidence="2" type="ORF">IPJ48_20845</name>
</gene>
<dbReference type="EMBL" id="JADJNC010000067">
    <property type="protein sequence ID" value="MBK7425323.1"/>
    <property type="molecule type" value="Genomic_DNA"/>
</dbReference>
<evidence type="ECO:0000313" key="3">
    <source>
        <dbReference type="Proteomes" id="UP000886602"/>
    </source>
</evidence>
<evidence type="ECO:0000256" key="1">
    <source>
        <dbReference type="SAM" id="SignalP"/>
    </source>
</evidence>
<dbReference type="InterPro" id="IPR029058">
    <property type="entry name" value="AB_hydrolase_fold"/>
</dbReference>
<protein>
    <submittedName>
        <fullName evidence="2">Alpha/beta hydrolase</fullName>
    </submittedName>
</protein>
<dbReference type="SUPFAM" id="SSF53474">
    <property type="entry name" value="alpha/beta-Hydrolases"/>
    <property type="match status" value="1"/>
</dbReference>
<organism evidence="2 3">
    <name type="scientific">Candidatus Propionivibrio dominans</name>
    <dbReference type="NCBI Taxonomy" id="2954373"/>
    <lineage>
        <taxon>Bacteria</taxon>
        <taxon>Pseudomonadati</taxon>
        <taxon>Pseudomonadota</taxon>
        <taxon>Betaproteobacteria</taxon>
        <taxon>Rhodocyclales</taxon>
        <taxon>Rhodocyclaceae</taxon>
        <taxon>Propionivibrio</taxon>
    </lineage>
</organism>
<accession>A0A9D7FG41</accession>
<feature type="signal peptide" evidence="1">
    <location>
        <begin position="1"/>
        <end position="19"/>
    </location>
</feature>
<reference evidence="2" key="1">
    <citation type="submission" date="2020-10" db="EMBL/GenBank/DDBJ databases">
        <title>Connecting structure to function with the recovery of over 1000 high-quality activated sludge metagenome-assembled genomes encoding full-length rRNA genes using long-read sequencing.</title>
        <authorList>
            <person name="Singleton C.M."/>
            <person name="Petriglieri F."/>
            <person name="Kristensen J.M."/>
            <person name="Kirkegaard R.H."/>
            <person name="Michaelsen T.Y."/>
            <person name="Andersen M.H."/>
            <person name="Karst S.M."/>
            <person name="Dueholm M.S."/>
            <person name="Nielsen P.H."/>
            <person name="Albertsen M."/>
        </authorList>
    </citation>
    <scope>NUCLEOTIDE SEQUENCE</scope>
    <source>
        <strain evidence="2">EsbW_18-Q3-R4-48_MAXAC.044</strain>
    </source>
</reference>
<comment type="caution">
    <text evidence="2">The sequence shown here is derived from an EMBL/GenBank/DDBJ whole genome shotgun (WGS) entry which is preliminary data.</text>
</comment>
<dbReference type="GO" id="GO:0016787">
    <property type="term" value="F:hydrolase activity"/>
    <property type="evidence" value="ECO:0007669"/>
    <property type="project" value="UniProtKB-KW"/>
</dbReference>
<dbReference type="AlphaFoldDB" id="A0A9D7FG41"/>
<sequence length="262" mass="27746">MIRTLAVLFALACCGLLHAQEVGIGDEQRVATREGVSVPIYTYWRNEALATLVLFSGGAGGYGKIGADGWPGSGNFLIRTGKHWAGFPFNVVMVGRPTDGIDLALGGVRTGEKHGADNVAIFREIRRKSPLPIWVIGTSMGTISAAAAAIQDSENLVSGVVLTSSIVAYKVPGAVPKQALEKIRVPTLVVHNESDACWACRPHEAKNIADDLKNAPVRKTVFVSGGSGASGDPCEAMHHHGFVGVEKETVDLIAAWIIKPKE</sequence>
<evidence type="ECO:0000313" key="2">
    <source>
        <dbReference type="EMBL" id="MBK7425323.1"/>
    </source>
</evidence>
<dbReference type="Proteomes" id="UP000886602">
    <property type="component" value="Unassembled WGS sequence"/>
</dbReference>